<gene>
    <name evidence="2" type="ORF">DAI18_13940</name>
</gene>
<accession>A0A2S0PCE0</accession>
<dbReference type="EMBL" id="CP028519">
    <property type="protein sequence ID" value="AVY95021.1"/>
    <property type="molecule type" value="Genomic_DNA"/>
</dbReference>
<dbReference type="KEGG" id="maer:DAI18_13940"/>
<keyword evidence="1" id="KW-0472">Membrane</keyword>
<feature type="transmembrane region" description="Helical" evidence="1">
    <location>
        <begin position="45"/>
        <end position="64"/>
    </location>
</feature>
<dbReference type="Pfam" id="PF02566">
    <property type="entry name" value="OsmC"/>
    <property type="match status" value="1"/>
</dbReference>
<reference evidence="2 3" key="1">
    <citation type="submission" date="2018-04" db="EMBL/GenBank/DDBJ databases">
        <title>Denitrifier Microvirgula.</title>
        <authorList>
            <person name="Anderson E."/>
            <person name="Jang J."/>
            <person name="Ishii S."/>
        </authorList>
    </citation>
    <scope>NUCLEOTIDE SEQUENCE [LARGE SCALE GENOMIC DNA]</scope>
    <source>
        <strain evidence="2 3">BE2.4</strain>
    </source>
</reference>
<dbReference type="InterPro" id="IPR036102">
    <property type="entry name" value="OsmC/Ohrsf"/>
</dbReference>
<sequence>MSDIVHVTLTQQQGYQFLIDFGAAMPTLLADEPPPLGEDSGPSPAHLLVAAAANCLLASFLFALSKYKQDAGRLTAEARCEVGRNAEGRMRVLSIDVVLRLGKVAAEIEHLDRILGQFEPFCTVSQSISAGVPVHVSVRDGRDTVLKD</sequence>
<name>A0A2S0PCE0_9NEIS</name>
<dbReference type="OrthoDB" id="5297623at2"/>
<dbReference type="SUPFAM" id="SSF82784">
    <property type="entry name" value="OsmC-like"/>
    <property type="match status" value="1"/>
</dbReference>
<dbReference type="InterPro" id="IPR003718">
    <property type="entry name" value="OsmC/Ohr_fam"/>
</dbReference>
<organism evidence="2 3">
    <name type="scientific">Microvirgula aerodenitrificans</name>
    <dbReference type="NCBI Taxonomy" id="57480"/>
    <lineage>
        <taxon>Bacteria</taxon>
        <taxon>Pseudomonadati</taxon>
        <taxon>Pseudomonadota</taxon>
        <taxon>Betaproteobacteria</taxon>
        <taxon>Neisseriales</taxon>
        <taxon>Aquaspirillaceae</taxon>
        <taxon>Microvirgula</taxon>
    </lineage>
</organism>
<dbReference type="AlphaFoldDB" id="A0A2S0PCE0"/>
<dbReference type="InterPro" id="IPR015946">
    <property type="entry name" value="KH_dom-like_a/b"/>
</dbReference>
<evidence type="ECO:0000313" key="2">
    <source>
        <dbReference type="EMBL" id="AVY95021.1"/>
    </source>
</evidence>
<evidence type="ECO:0000313" key="3">
    <source>
        <dbReference type="Proteomes" id="UP000244173"/>
    </source>
</evidence>
<keyword evidence="3" id="KW-1185">Reference proteome</keyword>
<dbReference type="RefSeq" id="WP_107889711.1">
    <property type="nucleotide sequence ID" value="NZ_CP028519.1"/>
</dbReference>
<protein>
    <submittedName>
        <fullName evidence="2">Peroxiredoxin</fullName>
    </submittedName>
</protein>
<dbReference type="Proteomes" id="UP000244173">
    <property type="component" value="Chromosome"/>
</dbReference>
<keyword evidence="1" id="KW-1133">Transmembrane helix</keyword>
<keyword evidence="1" id="KW-0812">Transmembrane</keyword>
<proteinExistence type="predicted"/>
<evidence type="ECO:0000256" key="1">
    <source>
        <dbReference type="SAM" id="Phobius"/>
    </source>
</evidence>
<dbReference type="Gene3D" id="3.30.300.20">
    <property type="match status" value="1"/>
</dbReference>
<dbReference type="STRING" id="1122240.GCA_000620105_01501"/>